<dbReference type="AlphaFoldDB" id="B5Z8A1"/>
<evidence type="ECO:0000313" key="1">
    <source>
        <dbReference type="EMBL" id="ACI27800.1"/>
    </source>
</evidence>
<dbReference type="HOGENOM" id="CLU_212663_0_0_7"/>
<protein>
    <submittedName>
        <fullName evidence="1">Uncharacterized protein</fullName>
    </submittedName>
</protein>
<dbReference type="KEGG" id="hpg:HPG27_1047"/>
<organism evidence="1 2">
    <name type="scientific">Helicobacter pylori (strain G27)</name>
    <dbReference type="NCBI Taxonomy" id="563041"/>
    <lineage>
        <taxon>Bacteria</taxon>
        <taxon>Pseudomonadati</taxon>
        <taxon>Campylobacterota</taxon>
        <taxon>Epsilonproteobacteria</taxon>
        <taxon>Campylobacterales</taxon>
        <taxon>Helicobacteraceae</taxon>
        <taxon>Helicobacter</taxon>
    </lineage>
</organism>
<name>B5Z8A1_HELPG</name>
<accession>B5Z8A1</accession>
<sequence>MAILSKKKKTKLERVLFLVFMLFLKQINLKSHFVFKCRHLNVAILKDDERGCILI</sequence>
<proteinExistence type="predicted"/>
<keyword evidence="2" id="KW-1185">Reference proteome</keyword>
<reference evidence="1 2" key="1">
    <citation type="journal article" date="2009" name="J. Bacteriol.">
        <title>The complete genome sequence of Helicobacter pylori strain G27.</title>
        <authorList>
            <person name="Baltrus D.A."/>
            <person name="Amieva M.R."/>
            <person name="Covacci A."/>
            <person name="Lowe T.M."/>
            <person name="Merrell D.S."/>
            <person name="Ottemann K.M."/>
            <person name="Stein M."/>
            <person name="Salama N.R."/>
            <person name="Guillemin K."/>
        </authorList>
    </citation>
    <scope>NUCLEOTIDE SEQUENCE [LARGE SCALE GENOMIC DNA]</scope>
    <source>
        <strain evidence="1 2">G27</strain>
    </source>
</reference>
<dbReference type="EMBL" id="CP001173">
    <property type="protein sequence ID" value="ACI27800.1"/>
    <property type="molecule type" value="Genomic_DNA"/>
</dbReference>
<gene>
    <name evidence="1" type="ordered locus">HPG27_1047</name>
</gene>
<dbReference type="Proteomes" id="UP000001735">
    <property type="component" value="Chromosome"/>
</dbReference>
<evidence type="ECO:0000313" key="2">
    <source>
        <dbReference type="Proteomes" id="UP000001735"/>
    </source>
</evidence>